<evidence type="ECO:0000313" key="2">
    <source>
        <dbReference type="EMBL" id="MPM63460.1"/>
    </source>
</evidence>
<accession>A0A645BDB8</accession>
<dbReference type="AlphaFoldDB" id="A0A645BDB8"/>
<proteinExistence type="predicted"/>
<comment type="caution">
    <text evidence="2">The sequence shown here is derived from an EMBL/GenBank/DDBJ whole genome shotgun (WGS) entry which is preliminary data.</text>
</comment>
<gene>
    <name evidence="2" type="ORF">SDC9_110340</name>
</gene>
<dbReference type="SUPFAM" id="SSF49344">
    <property type="entry name" value="CBD9-like"/>
    <property type="match status" value="1"/>
</dbReference>
<organism evidence="2">
    <name type="scientific">bioreactor metagenome</name>
    <dbReference type="NCBI Taxonomy" id="1076179"/>
    <lineage>
        <taxon>unclassified sequences</taxon>
        <taxon>metagenomes</taxon>
        <taxon>ecological metagenomes</taxon>
    </lineage>
</organism>
<protein>
    <recommendedName>
        <fullName evidence="1">Carbohydrate-binding domain-containing protein</fullName>
    </recommendedName>
</protein>
<dbReference type="GO" id="GO:0030246">
    <property type="term" value="F:carbohydrate binding"/>
    <property type="evidence" value="ECO:0007669"/>
    <property type="project" value="InterPro"/>
</dbReference>
<dbReference type="InterPro" id="IPR010502">
    <property type="entry name" value="Carb-bd_dom_fam9"/>
</dbReference>
<dbReference type="EMBL" id="VSSQ01019426">
    <property type="protein sequence ID" value="MPM63460.1"/>
    <property type="molecule type" value="Genomic_DNA"/>
</dbReference>
<dbReference type="Gene3D" id="2.60.40.1190">
    <property type="match status" value="1"/>
</dbReference>
<dbReference type="Pfam" id="PF06452">
    <property type="entry name" value="CBM9_1"/>
    <property type="match status" value="1"/>
</dbReference>
<dbReference type="GO" id="GO:0016052">
    <property type="term" value="P:carbohydrate catabolic process"/>
    <property type="evidence" value="ECO:0007669"/>
    <property type="project" value="InterPro"/>
</dbReference>
<name>A0A645BDB8_9ZZZZ</name>
<dbReference type="GO" id="GO:0004553">
    <property type="term" value="F:hydrolase activity, hydrolyzing O-glycosyl compounds"/>
    <property type="evidence" value="ECO:0007669"/>
    <property type="project" value="InterPro"/>
</dbReference>
<feature type="domain" description="Carbohydrate-binding" evidence="1">
    <location>
        <begin position="279"/>
        <end position="437"/>
    </location>
</feature>
<reference evidence="2" key="1">
    <citation type="submission" date="2019-08" db="EMBL/GenBank/DDBJ databases">
        <authorList>
            <person name="Kucharzyk K."/>
            <person name="Murdoch R.W."/>
            <person name="Higgins S."/>
            <person name="Loffler F."/>
        </authorList>
    </citation>
    <scope>NUCLEOTIDE SEQUENCE</scope>
</reference>
<sequence>MLLFDRAGGKLAETQFNQRPGRPGLERLLIQPEQPLAHSSKELQVALPKRGVKISAQAELHNRNSGNVSFTPEQAALEIRMLPMYASNWNDVAGALEMTAKRYLQIRLSGNFAWMGSEGPFSGARNFTQHYGDAGTMAALVLDFKGSQGYTVRSFAGLGVLNPPIETDSPSYWGTAKPAEHLFTISSFVGGQEGKNEEVIWLDLATLGAPADWTGKLWFGVRFCNANANRQLKVEVLQSTDTLPTGVQTVEPYVLKGGVKHPAKPLDVTIPQAATPVRIDGKLNETAWNNALVFNDFLLLGNPVEKAPPTTVKMMRDDRNIYIGVVFEETRAQGFRGSREVSCWYNDGIEMYFQKRTDPQAFCQFIVDVSDGWFGSEYSSKVSGAPAKKLARPDFATVREAKRWTMEIALPITLLGNGNAVTGFNFGRNRTRDGGMQTFSLASGMEYQNFEKNRIRW</sequence>
<evidence type="ECO:0000259" key="1">
    <source>
        <dbReference type="Pfam" id="PF06452"/>
    </source>
</evidence>